<comment type="caution">
    <text evidence="3">The sequence shown here is derived from an EMBL/GenBank/DDBJ whole genome shotgun (WGS) entry which is preliminary data.</text>
</comment>
<evidence type="ECO:0000259" key="2">
    <source>
        <dbReference type="PROSITE" id="PS50234"/>
    </source>
</evidence>
<dbReference type="CDD" id="cd00198">
    <property type="entry name" value="vWFA"/>
    <property type="match status" value="1"/>
</dbReference>
<reference evidence="4" key="1">
    <citation type="journal article" date="2019" name="Int. J. Syst. Evol. Microbiol.">
        <title>The Global Catalogue of Microorganisms (GCM) 10K type strain sequencing project: providing services to taxonomists for standard genome sequencing and annotation.</title>
        <authorList>
            <consortium name="The Broad Institute Genomics Platform"/>
            <consortium name="The Broad Institute Genome Sequencing Center for Infectious Disease"/>
            <person name="Wu L."/>
            <person name="Ma J."/>
        </authorList>
    </citation>
    <scope>NUCLEOTIDE SEQUENCE [LARGE SCALE GENOMIC DNA]</scope>
    <source>
        <strain evidence="4">CGMCC 1.12606</strain>
    </source>
</reference>
<dbReference type="SMART" id="SM00327">
    <property type="entry name" value="VWA"/>
    <property type="match status" value="1"/>
</dbReference>
<dbReference type="EMBL" id="BMFH01000001">
    <property type="protein sequence ID" value="GGD38926.1"/>
    <property type="molecule type" value="Genomic_DNA"/>
</dbReference>
<accession>A0ABQ1QP59</accession>
<dbReference type="InterPro" id="IPR002035">
    <property type="entry name" value="VWF_A"/>
</dbReference>
<keyword evidence="4" id="KW-1185">Reference proteome</keyword>
<feature type="domain" description="VWFA" evidence="2">
    <location>
        <begin position="125"/>
        <end position="311"/>
    </location>
</feature>
<gene>
    <name evidence="3" type="ORF">GCM10011361_02580</name>
</gene>
<dbReference type="Pfam" id="PF00092">
    <property type="entry name" value="VWA"/>
    <property type="match status" value="1"/>
</dbReference>
<dbReference type="SUPFAM" id="SSF53300">
    <property type="entry name" value="vWA-like"/>
    <property type="match status" value="1"/>
</dbReference>
<evidence type="ECO:0000313" key="3">
    <source>
        <dbReference type="EMBL" id="GGD38926.1"/>
    </source>
</evidence>
<dbReference type="InterPro" id="IPR036465">
    <property type="entry name" value="vWFA_dom_sf"/>
</dbReference>
<feature type="chain" id="PRO_5046300813" description="VWFA domain-containing protein" evidence="1">
    <location>
        <begin position="24"/>
        <end position="363"/>
    </location>
</feature>
<name>A0ABQ1QP59_9FLAO</name>
<dbReference type="RefSeq" id="WP_188368902.1">
    <property type="nucleotide sequence ID" value="NZ_BMFH01000001.1"/>
</dbReference>
<dbReference type="Gene3D" id="3.40.50.410">
    <property type="entry name" value="von Willebrand factor, type A domain"/>
    <property type="match status" value="1"/>
</dbReference>
<evidence type="ECO:0000256" key="1">
    <source>
        <dbReference type="SAM" id="SignalP"/>
    </source>
</evidence>
<proteinExistence type="predicted"/>
<feature type="signal peptide" evidence="1">
    <location>
        <begin position="1"/>
        <end position="23"/>
    </location>
</feature>
<protein>
    <recommendedName>
        <fullName evidence="2">VWFA domain-containing protein</fullName>
    </recommendedName>
</protein>
<keyword evidence="1" id="KW-0732">Signal</keyword>
<dbReference type="Proteomes" id="UP000625780">
    <property type="component" value="Unassembled WGS sequence"/>
</dbReference>
<dbReference type="PROSITE" id="PS50234">
    <property type="entry name" value="VWFA"/>
    <property type="match status" value="1"/>
</dbReference>
<sequence length="363" mass="39479">MKTRLYLFVFSLVTSLFISCGNADDDVNFELNPGGDLGIGKPVDDCLDLGENDLILSIQDKFTTLPGKVSVFFRVSDAQGNPVAGLTADQFTIYEQGRNDDCFNTISTSESFARISPNSQIFSNNTLLVLDLSNSVLSNSLNELKTASISFIDNVMPESSQESFKMAIYWFDGEDELHLLQPLTPVKEELTLAVEGITPDISNDPSTDLYGAVIKSTNIAEDLLDGARANATISAASIVIFTDGTDQASRYSERDALQKVENADLNISFFTIGLGAEIDAEVLSEIGRTFSVFAGNKEELESTFNDISFRVSERANSYYLFEYCTPKRDGSGVNNLAIQVTDGSRQGAVQTEFNATGFTGGCQ</sequence>
<dbReference type="PROSITE" id="PS51257">
    <property type="entry name" value="PROKAR_LIPOPROTEIN"/>
    <property type="match status" value="1"/>
</dbReference>
<organism evidence="3 4">
    <name type="scientific">Muriicola marianensis</name>
    <dbReference type="NCBI Taxonomy" id="1324801"/>
    <lineage>
        <taxon>Bacteria</taxon>
        <taxon>Pseudomonadati</taxon>
        <taxon>Bacteroidota</taxon>
        <taxon>Flavobacteriia</taxon>
        <taxon>Flavobacteriales</taxon>
        <taxon>Flavobacteriaceae</taxon>
        <taxon>Muriicola</taxon>
    </lineage>
</organism>
<evidence type="ECO:0000313" key="4">
    <source>
        <dbReference type="Proteomes" id="UP000625780"/>
    </source>
</evidence>